<proteinExistence type="predicted"/>
<dbReference type="GeneID" id="70124856"/>
<protein>
    <submittedName>
        <fullName evidence="1">Phosphatidylethanolamine-binding protein</fullName>
    </submittedName>
</protein>
<organism evidence="1 2">
    <name type="scientific">Truncatella angustata</name>
    <dbReference type="NCBI Taxonomy" id="152316"/>
    <lineage>
        <taxon>Eukaryota</taxon>
        <taxon>Fungi</taxon>
        <taxon>Dikarya</taxon>
        <taxon>Ascomycota</taxon>
        <taxon>Pezizomycotina</taxon>
        <taxon>Sordariomycetes</taxon>
        <taxon>Xylariomycetidae</taxon>
        <taxon>Amphisphaeriales</taxon>
        <taxon>Sporocadaceae</taxon>
        <taxon>Truncatella</taxon>
    </lineage>
</organism>
<dbReference type="EMBL" id="JAGPXC010000004">
    <property type="protein sequence ID" value="KAH6654600.1"/>
    <property type="molecule type" value="Genomic_DNA"/>
</dbReference>
<dbReference type="InterPro" id="IPR008914">
    <property type="entry name" value="PEBP"/>
</dbReference>
<reference evidence="1" key="1">
    <citation type="journal article" date="2021" name="Nat. Commun.">
        <title>Genetic determinants of endophytism in the Arabidopsis root mycobiome.</title>
        <authorList>
            <person name="Mesny F."/>
            <person name="Miyauchi S."/>
            <person name="Thiergart T."/>
            <person name="Pickel B."/>
            <person name="Atanasova L."/>
            <person name="Karlsson M."/>
            <person name="Huettel B."/>
            <person name="Barry K.W."/>
            <person name="Haridas S."/>
            <person name="Chen C."/>
            <person name="Bauer D."/>
            <person name="Andreopoulos W."/>
            <person name="Pangilinan J."/>
            <person name="LaButti K."/>
            <person name="Riley R."/>
            <person name="Lipzen A."/>
            <person name="Clum A."/>
            <person name="Drula E."/>
            <person name="Henrissat B."/>
            <person name="Kohler A."/>
            <person name="Grigoriev I.V."/>
            <person name="Martin F.M."/>
            <person name="Hacquard S."/>
        </authorList>
    </citation>
    <scope>NUCLEOTIDE SEQUENCE</scope>
    <source>
        <strain evidence="1">MPI-SDFR-AT-0073</strain>
    </source>
</reference>
<name>A0A9P8UMC7_9PEZI</name>
<evidence type="ECO:0000313" key="2">
    <source>
        <dbReference type="Proteomes" id="UP000758603"/>
    </source>
</evidence>
<dbReference type="RefSeq" id="XP_045958870.1">
    <property type="nucleotide sequence ID" value="XM_046095963.1"/>
</dbReference>
<dbReference type="AlphaFoldDB" id="A0A9P8UMC7"/>
<evidence type="ECO:0000313" key="1">
    <source>
        <dbReference type="EMBL" id="KAH6654600.1"/>
    </source>
</evidence>
<dbReference type="SUPFAM" id="SSF49777">
    <property type="entry name" value="PEBP-like"/>
    <property type="match status" value="1"/>
</dbReference>
<dbReference type="CDD" id="cd00457">
    <property type="entry name" value="PEBP"/>
    <property type="match status" value="1"/>
</dbReference>
<sequence length="206" mass="22843">MPVTDYIEVTISWLFSNFRGRDDGLFITNPAFKSCSKPTIAITSPDCGETNAQLGLDYTHDGAGKFPELSWQVPGDLKDEVQEWLLVSEDPDAPLPSPIVHGIYGGIPPTRTFVVASDFAVVDESKALLNGGFHYGVNRRGSVYIPPRPLLNHGVHRYFFFIVGLSEPLDQVVLAAKATREQIVEEIQGKVIGWGQWVGKCERVWK</sequence>
<comment type="caution">
    <text evidence="1">The sequence shown here is derived from an EMBL/GenBank/DDBJ whole genome shotgun (WGS) entry which is preliminary data.</text>
</comment>
<dbReference type="Pfam" id="PF01161">
    <property type="entry name" value="PBP"/>
    <property type="match status" value="1"/>
</dbReference>
<dbReference type="PANTHER" id="PTHR30289">
    <property type="entry name" value="UNCHARACTERIZED PROTEIN YBCL-RELATED"/>
    <property type="match status" value="1"/>
</dbReference>
<dbReference type="InterPro" id="IPR036610">
    <property type="entry name" value="PEBP-like_sf"/>
</dbReference>
<dbReference type="InterPro" id="IPR049556">
    <property type="entry name" value="PhiB"/>
</dbReference>
<dbReference type="Gene3D" id="3.90.280.10">
    <property type="entry name" value="PEBP-like"/>
    <property type="match status" value="1"/>
</dbReference>
<accession>A0A9P8UMC7</accession>
<dbReference type="PANTHER" id="PTHR30289:SF1">
    <property type="entry name" value="PEBP (PHOSPHATIDYLETHANOLAMINE-BINDING PROTEIN) FAMILY PROTEIN"/>
    <property type="match status" value="1"/>
</dbReference>
<dbReference type="Proteomes" id="UP000758603">
    <property type="component" value="Unassembled WGS sequence"/>
</dbReference>
<gene>
    <name evidence="1" type="ORF">BKA67DRAFT_284107</name>
</gene>
<dbReference type="OrthoDB" id="10251855at2759"/>
<keyword evidence="2" id="KW-1185">Reference proteome</keyword>